<organism evidence="1 2">
    <name type="scientific">Mycena indigotica</name>
    <dbReference type="NCBI Taxonomy" id="2126181"/>
    <lineage>
        <taxon>Eukaryota</taxon>
        <taxon>Fungi</taxon>
        <taxon>Dikarya</taxon>
        <taxon>Basidiomycota</taxon>
        <taxon>Agaricomycotina</taxon>
        <taxon>Agaricomycetes</taxon>
        <taxon>Agaricomycetidae</taxon>
        <taxon>Agaricales</taxon>
        <taxon>Marasmiineae</taxon>
        <taxon>Mycenaceae</taxon>
        <taxon>Mycena</taxon>
    </lineage>
</organism>
<reference evidence="1" key="1">
    <citation type="submission" date="2020-05" db="EMBL/GenBank/DDBJ databases">
        <title>Mycena genomes resolve the evolution of fungal bioluminescence.</title>
        <authorList>
            <person name="Tsai I.J."/>
        </authorList>
    </citation>
    <scope>NUCLEOTIDE SEQUENCE</scope>
    <source>
        <strain evidence="1">171206Taipei</strain>
    </source>
</reference>
<sequence length="150" mass="16515">MGPTTPRFCLFSPQMTSRTSMQIVPDHNQPQRTRGASPTPMNPVVESCRGESDFAIDSELERGAKSQAKAPPILGTIIICHAKPVPAHSAVDNEILAPHNTSGRTLNFLLLKSCSIAPSHCITSRCLRMRFWLVPGEIGVLRVWHWLGSF</sequence>
<dbReference type="RefSeq" id="XP_037217116.1">
    <property type="nucleotide sequence ID" value="XM_037365704.1"/>
</dbReference>
<protein>
    <submittedName>
        <fullName evidence="1">Uncharacterized protein</fullName>
    </submittedName>
</protein>
<accession>A0A8H6SEB1</accession>
<dbReference type="GeneID" id="59348220"/>
<dbReference type="AlphaFoldDB" id="A0A8H6SEB1"/>
<gene>
    <name evidence="1" type="ORF">MIND_00906300</name>
</gene>
<keyword evidence="2" id="KW-1185">Reference proteome</keyword>
<evidence type="ECO:0000313" key="2">
    <source>
        <dbReference type="Proteomes" id="UP000636479"/>
    </source>
</evidence>
<dbReference type="EMBL" id="JACAZF010000008">
    <property type="protein sequence ID" value="KAF7296757.1"/>
    <property type="molecule type" value="Genomic_DNA"/>
</dbReference>
<dbReference type="Proteomes" id="UP000636479">
    <property type="component" value="Unassembled WGS sequence"/>
</dbReference>
<evidence type="ECO:0000313" key="1">
    <source>
        <dbReference type="EMBL" id="KAF7296757.1"/>
    </source>
</evidence>
<comment type="caution">
    <text evidence="1">The sequence shown here is derived from an EMBL/GenBank/DDBJ whole genome shotgun (WGS) entry which is preliminary data.</text>
</comment>
<proteinExistence type="predicted"/>
<name>A0A8H6SEB1_9AGAR</name>